<sequence length="100" mass="10981">MNNRERVSYSTEESVPVNSFHVAGIKTKTIIGMVAATQTETLFLRSTSEWKRYERESIKPSLDAGIVRTNARTGPIAAIAKLPSASSVRPSYVLRNSPEG</sequence>
<name>G3JEX4_CORMM</name>
<evidence type="ECO:0000313" key="2">
    <source>
        <dbReference type="Proteomes" id="UP000001610"/>
    </source>
</evidence>
<dbReference type="HOGENOM" id="CLU_2305953_0_0_1"/>
<dbReference type="GeneID" id="18166862"/>
<gene>
    <name evidence="1" type="ORF">CCM_04841</name>
</gene>
<dbReference type="RefSeq" id="XP_006670050.1">
    <property type="nucleotide sequence ID" value="XM_006669987.1"/>
</dbReference>
<reference evidence="1 2" key="1">
    <citation type="journal article" date="2011" name="Genome Biol.">
        <title>Genome sequence of the insect pathogenic fungus Cordyceps militaris, a valued traditional Chinese medicine.</title>
        <authorList>
            <person name="Zheng P."/>
            <person name="Xia Y."/>
            <person name="Xiao G."/>
            <person name="Xiong C."/>
            <person name="Hu X."/>
            <person name="Zhang S."/>
            <person name="Zheng H."/>
            <person name="Huang Y."/>
            <person name="Zhou Y."/>
            <person name="Wang S."/>
            <person name="Zhao G.P."/>
            <person name="Liu X."/>
            <person name="St Leger R.J."/>
            <person name="Wang C."/>
        </authorList>
    </citation>
    <scope>NUCLEOTIDE SEQUENCE [LARGE SCALE GENOMIC DNA]</scope>
    <source>
        <strain evidence="1 2">CM01</strain>
    </source>
</reference>
<dbReference type="KEGG" id="cmt:CCM_04841"/>
<dbReference type="Proteomes" id="UP000001610">
    <property type="component" value="Unassembled WGS sequence"/>
</dbReference>
<dbReference type="EMBL" id="JH126401">
    <property type="protein sequence ID" value="EGX93467.1"/>
    <property type="molecule type" value="Genomic_DNA"/>
</dbReference>
<keyword evidence="2" id="KW-1185">Reference proteome</keyword>
<evidence type="ECO:0000313" key="1">
    <source>
        <dbReference type="EMBL" id="EGX93467.1"/>
    </source>
</evidence>
<organism evidence="1 2">
    <name type="scientific">Cordyceps militaris (strain CM01)</name>
    <name type="common">Caterpillar fungus</name>
    <dbReference type="NCBI Taxonomy" id="983644"/>
    <lineage>
        <taxon>Eukaryota</taxon>
        <taxon>Fungi</taxon>
        <taxon>Dikarya</taxon>
        <taxon>Ascomycota</taxon>
        <taxon>Pezizomycotina</taxon>
        <taxon>Sordariomycetes</taxon>
        <taxon>Hypocreomycetidae</taxon>
        <taxon>Hypocreales</taxon>
        <taxon>Cordycipitaceae</taxon>
        <taxon>Cordyceps</taxon>
    </lineage>
</organism>
<protein>
    <submittedName>
        <fullName evidence="1">Uncharacterized protein</fullName>
    </submittedName>
</protein>
<proteinExistence type="predicted"/>
<dbReference type="InParanoid" id="G3JEX4"/>
<dbReference type="VEuPathDB" id="FungiDB:CCM_04841"/>
<dbReference type="AlphaFoldDB" id="G3JEX4"/>
<accession>G3JEX4</accession>